<dbReference type="AlphaFoldDB" id="B9EWI9"/>
<organism evidence="6">
    <name type="scientific">Oryza sativa subsp. japonica</name>
    <name type="common">Rice</name>
    <dbReference type="NCBI Taxonomy" id="39947"/>
    <lineage>
        <taxon>Eukaryota</taxon>
        <taxon>Viridiplantae</taxon>
        <taxon>Streptophyta</taxon>
        <taxon>Embryophyta</taxon>
        <taxon>Tracheophyta</taxon>
        <taxon>Spermatophyta</taxon>
        <taxon>Magnoliopsida</taxon>
        <taxon>Liliopsida</taxon>
        <taxon>Poales</taxon>
        <taxon>Poaceae</taxon>
        <taxon>BOP clade</taxon>
        <taxon>Oryzoideae</taxon>
        <taxon>Oryzeae</taxon>
        <taxon>Oryzinae</taxon>
        <taxon>Oryza</taxon>
        <taxon>Oryza sativa</taxon>
    </lineage>
</organism>
<proteinExistence type="predicted"/>
<keyword evidence="2 4" id="KW-0694">RNA-binding</keyword>
<dbReference type="InterPro" id="IPR000504">
    <property type="entry name" value="RRM_dom"/>
</dbReference>
<dbReference type="SUPFAM" id="SSF54928">
    <property type="entry name" value="RNA-binding domain, RBD"/>
    <property type="match status" value="1"/>
</dbReference>
<evidence type="ECO:0000313" key="6">
    <source>
        <dbReference type="EMBL" id="EEE56030.1"/>
    </source>
</evidence>
<keyword evidence="1" id="KW-0507">mRNA processing</keyword>
<sequence length="658" mass="73833">MDPDQVEIPFKVLQERVPGKKKYSLRVIKPSSSKKICRSVNSYPLVCLKREMADNDHVHCIMLTLNHRNILSMKALSRDKVESNGPSSLAAFVEPYTGLLSSLCFKHDCWGDRINHIPSPLLQSLLRQVIEGLDFLRKNKLYHGNLNWDSILYLQPSTVKLANFRKQETMSLEEAQWADWLCLIKMLEEILERAAEISSKLAQCDRYFCGHVESLTALLKTLDKTALPAIKEIVLGHPLFWDLMTRVNFFAKDISLRLNDDTFMSRVRASKIRKLPWNEGTTQDFKGLLFEMETYRKDEGIPAYDFRSLKDYVRCVCGAYAHWNKIKLNVDDIVRQNHPTICSDIWHLLGSSDMSHADSKKPVEEIKLISDVVRDSPHKIFIAGIPRVISSKMLRDIVSSFGQLAAYRFLFNEDLGGACAFLEYIDHSITSKACAGLNGMKLGGCVITAVGVLTDHPGQAGNEACPFHGIPANPKPLLAVPTQVLQLKNVFDQEEYSLLSKYEVDAVLEDVRVKCARYGAVKSINVVEYPAGSDNTKAPAVDARDNALASNNTALEAGCILVEFLCKEASFMAAHSLHGRPFGSRIVSAGYAPYDLLSLPEKFPVLSCSHVTLNYHSEIAMVQIAVPLFPTVNHSPIYMGKPKPLPRPIPIILRRYRS</sequence>
<gene>
    <name evidence="6" type="ORF">OsJ_04814</name>
</gene>
<accession>B9EWI9</accession>
<dbReference type="GO" id="GO:0003723">
    <property type="term" value="F:RNA binding"/>
    <property type="evidence" value="ECO:0007669"/>
    <property type="project" value="UniProtKB-UniRule"/>
</dbReference>
<feature type="domain" description="RRM" evidence="5">
    <location>
        <begin position="378"/>
        <end position="444"/>
    </location>
</feature>
<reference evidence="6" key="1">
    <citation type="journal article" date="2005" name="PLoS Biol.">
        <title>The genomes of Oryza sativa: a history of duplications.</title>
        <authorList>
            <person name="Yu J."/>
            <person name="Wang J."/>
            <person name="Lin W."/>
            <person name="Li S."/>
            <person name="Li H."/>
            <person name="Zhou J."/>
            <person name="Ni P."/>
            <person name="Dong W."/>
            <person name="Hu S."/>
            <person name="Zeng C."/>
            <person name="Zhang J."/>
            <person name="Zhang Y."/>
            <person name="Li R."/>
            <person name="Xu Z."/>
            <person name="Li S."/>
            <person name="Li X."/>
            <person name="Zheng H."/>
            <person name="Cong L."/>
            <person name="Lin L."/>
            <person name="Yin J."/>
            <person name="Geng J."/>
            <person name="Li G."/>
            <person name="Shi J."/>
            <person name="Liu J."/>
            <person name="Lv H."/>
            <person name="Li J."/>
            <person name="Wang J."/>
            <person name="Deng Y."/>
            <person name="Ran L."/>
            <person name="Shi X."/>
            <person name="Wang X."/>
            <person name="Wu Q."/>
            <person name="Li C."/>
            <person name="Ren X."/>
            <person name="Wang J."/>
            <person name="Wang X."/>
            <person name="Li D."/>
            <person name="Liu D."/>
            <person name="Zhang X."/>
            <person name="Ji Z."/>
            <person name="Zhao W."/>
            <person name="Sun Y."/>
            <person name="Zhang Z."/>
            <person name="Bao J."/>
            <person name="Han Y."/>
            <person name="Dong L."/>
            <person name="Ji J."/>
            <person name="Chen P."/>
            <person name="Wu S."/>
            <person name="Liu J."/>
            <person name="Xiao Y."/>
            <person name="Bu D."/>
            <person name="Tan J."/>
            <person name="Yang L."/>
            <person name="Ye C."/>
            <person name="Zhang J."/>
            <person name="Xu J."/>
            <person name="Zhou Y."/>
            <person name="Yu Y."/>
            <person name="Zhang B."/>
            <person name="Zhuang S."/>
            <person name="Wei H."/>
            <person name="Liu B."/>
            <person name="Lei M."/>
            <person name="Yu H."/>
            <person name="Li Y."/>
            <person name="Xu H."/>
            <person name="Wei S."/>
            <person name="He X."/>
            <person name="Fang L."/>
            <person name="Zhang Z."/>
            <person name="Zhang Y."/>
            <person name="Huang X."/>
            <person name="Su Z."/>
            <person name="Tong W."/>
            <person name="Li J."/>
            <person name="Tong Z."/>
            <person name="Li S."/>
            <person name="Ye J."/>
            <person name="Wang L."/>
            <person name="Fang L."/>
            <person name="Lei T."/>
            <person name="Chen C."/>
            <person name="Chen H."/>
            <person name="Xu Z."/>
            <person name="Li H."/>
            <person name="Huang H."/>
            <person name="Zhang F."/>
            <person name="Xu H."/>
            <person name="Li N."/>
            <person name="Zhao C."/>
            <person name="Li S."/>
            <person name="Dong L."/>
            <person name="Huang Y."/>
            <person name="Li L."/>
            <person name="Xi Y."/>
            <person name="Qi Q."/>
            <person name="Li W."/>
            <person name="Zhang B."/>
            <person name="Hu W."/>
            <person name="Zhang Y."/>
            <person name="Tian X."/>
            <person name="Jiao Y."/>
            <person name="Liang X."/>
            <person name="Jin J."/>
            <person name="Gao L."/>
            <person name="Zheng W."/>
            <person name="Hao B."/>
            <person name="Liu S."/>
            <person name="Wang W."/>
            <person name="Yuan L."/>
            <person name="Cao M."/>
            <person name="McDermott J."/>
            <person name="Samudrala R."/>
            <person name="Wang J."/>
            <person name="Wong G.K."/>
            <person name="Yang H."/>
        </authorList>
    </citation>
    <scope>NUCLEOTIDE SEQUENCE [LARGE SCALE GENOMIC DNA]</scope>
</reference>
<dbReference type="SUPFAM" id="SSF56112">
    <property type="entry name" value="Protein kinase-like (PK-like)"/>
    <property type="match status" value="1"/>
</dbReference>
<dbReference type="GO" id="GO:0006397">
    <property type="term" value="P:mRNA processing"/>
    <property type="evidence" value="ECO:0007669"/>
    <property type="project" value="UniProtKB-KW"/>
</dbReference>
<dbReference type="SMART" id="SM00360">
    <property type="entry name" value="RRM"/>
    <property type="match status" value="1"/>
</dbReference>
<dbReference type="GO" id="GO:0008380">
    <property type="term" value="P:RNA splicing"/>
    <property type="evidence" value="ECO:0007669"/>
    <property type="project" value="UniProtKB-KW"/>
</dbReference>
<dbReference type="Proteomes" id="UP000007752">
    <property type="component" value="Chromosome 1"/>
</dbReference>
<dbReference type="EMBL" id="CM000138">
    <property type="protein sequence ID" value="EEE56030.1"/>
    <property type="molecule type" value="Genomic_DNA"/>
</dbReference>
<evidence type="ECO:0000256" key="4">
    <source>
        <dbReference type="PROSITE-ProRule" id="PRU00176"/>
    </source>
</evidence>
<evidence type="ECO:0000256" key="3">
    <source>
        <dbReference type="ARBA" id="ARBA00023187"/>
    </source>
</evidence>
<dbReference type="InterPro" id="IPR012677">
    <property type="entry name" value="Nucleotide-bd_a/b_plait_sf"/>
</dbReference>
<name>B9EWI9_ORYSJ</name>
<dbReference type="PROSITE" id="PS50102">
    <property type="entry name" value="RRM"/>
    <property type="match status" value="1"/>
</dbReference>
<dbReference type="InterPro" id="IPR035979">
    <property type="entry name" value="RBD_domain_sf"/>
</dbReference>
<dbReference type="Gene3D" id="3.30.70.330">
    <property type="match status" value="3"/>
</dbReference>
<dbReference type="Pfam" id="PF00076">
    <property type="entry name" value="RRM_1"/>
    <property type="match status" value="1"/>
</dbReference>
<dbReference type="InterPro" id="IPR011009">
    <property type="entry name" value="Kinase-like_dom_sf"/>
</dbReference>
<dbReference type="PANTHER" id="PTHR23139">
    <property type="entry name" value="RNA-BINDING PROTEIN"/>
    <property type="match status" value="1"/>
</dbReference>
<reference evidence="6" key="2">
    <citation type="submission" date="2008-12" db="EMBL/GenBank/DDBJ databases">
        <title>Improved gene annotation of the rice (Oryza sativa) genomes.</title>
        <authorList>
            <person name="Wang J."/>
            <person name="Li R."/>
            <person name="Fan W."/>
            <person name="Huang Q."/>
            <person name="Zhang J."/>
            <person name="Zhou Y."/>
            <person name="Hu Y."/>
            <person name="Zi S."/>
            <person name="Li J."/>
            <person name="Ni P."/>
            <person name="Zheng H."/>
            <person name="Zhang Y."/>
            <person name="Zhao M."/>
            <person name="Hao Q."/>
            <person name="McDermott J."/>
            <person name="Samudrala R."/>
            <person name="Kristiansen K."/>
            <person name="Wong G.K.-S."/>
        </authorList>
    </citation>
    <scope>NUCLEOTIDE SEQUENCE</scope>
</reference>
<evidence type="ECO:0000259" key="5">
    <source>
        <dbReference type="PROSITE" id="PS50102"/>
    </source>
</evidence>
<evidence type="ECO:0000256" key="2">
    <source>
        <dbReference type="ARBA" id="ARBA00022884"/>
    </source>
</evidence>
<protein>
    <recommendedName>
        <fullName evidence="5">RRM domain-containing protein</fullName>
    </recommendedName>
</protein>
<keyword evidence="3" id="KW-0508">mRNA splicing</keyword>
<dbReference type="Gene3D" id="1.10.510.10">
    <property type="entry name" value="Transferase(Phosphotransferase) domain 1"/>
    <property type="match status" value="1"/>
</dbReference>
<evidence type="ECO:0000256" key="1">
    <source>
        <dbReference type="ARBA" id="ARBA00022664"/>
    </source>
</evidence>